<keyword evidence="16" id="KW-1185">Reference proteome</keyword>
<comment type="caution">
    <text evidence="15">The sequence shown here is derived from an EMBL/GenBank/DDBJ whole genome shotgun (WGS) entry which is preliminary data.</text>
</comment>
<organism evidence="15 16">
    <name type="scientific">Psophocarpus tetragonolobus</name>
    <name type="common">Winged bean</name>
    <name type="synonym">Dolichos tetragonolobus</name>
    <dbReference type="NCBI Taxonomy" id="3891"/>
    <lineage>
        <taxon>Eukaryota</taxon>
        <taxon>Viridiplantae</taxon>
        <taxon>Streptophyta</taxon>
        <taxon>Embryophyta</taxon>
        <taxon>Tracheophyta</taxon>
        <taxon>Spermatophyta</taxon>
        <taxon>Magnoliopsida</taxon>
        <taxon>eudicotyledons</taxon>
        <taxon>Gunneridae</taxon>
        <taxon>Pentapetalae</taxon>
        <taxon>rosids</taxon>
        <taxon>fabids</taxon>
        <taxon>Fabales</taxon>
        <taxon>Fabaceae</taxon>
        <taxon>Papilionoideae</taxon>
        <taxon>50 kb inversion clade</taxon>
        <taxon>NPAAA clade</taxon>
        <taxon>indigoferoid/millettioid clade</taxon>
        <taxon>Phaseoleae</taxon>
        <taxon>Psophocarpus</taxon>
    </lineage>
</organism>
<dbReference type="EMBL" id="JAYMYS010000009">
    <property type="protein sequence ID" value="KAK7380292.1"/>
    <property type="molecule type" value="Genomic_DNA"/>
</dbReference>
<keyword evidence="5" id="KW-0812">Transmembrane</keyword>
<evidence type="ECO:0000256" key="1">
    <source>
        <dbReference type="ARBA" id="ARBA00004251"/>
    </source>
</evidence>
<evidence type="ECO:0000313" key="16">
    <source>
        <dbReference type="Proteomes" id="UP001386955"/>
    </source>
</evidence>
<keyword evidence="8" id="KW-1133">Transmembrane helix</keyword>
<dbReference type="AlphaFoldDB" id="A0AAN9NWS7"/>
<feature type="chain" id="PRO_5043029602" evidence="12">
    <location>
        <begin position="27"/>
        <end position="939"/>
    </location>
</feature>
<dbReference type="Pfam" id="PF13855">
    <property type="entry name" value="LRR_8"/>
    <property type="match status" value="2"/>
</dbReference>
<evidence type="ECO:0000256" key="3">
    <source>
        <dbReference type="ARBA" id="ARBA00022475"/>
    </source>
</evidence>
<dbReference type="InterPro" id="IPR046956">
    <property type="entry name" value="RLP23-like"/>
</dbReference>
<evidence type="ECO:0000256" key="6">
    <source>
        <dbReference type="ARBA" id="ARBA00022729"/>
    </source>
</evidence>
<keyword evidence="7" id="KW-0677">Repeat</keyword>
<protein>
    <submittedName>
        <fullName evidence="15">Uncharacterized protein</fullName>
    </submittedName>
</protein>
<dbReference type="PANTHER" id="PTHR48063:SF63">
    <property type="entry name" value="LEUCINE-RICH RECEPTOR-LIKE KINASE FAMILY PROTEIN"/>
    <property type="match status" value="1"/>
</dbReference>
<feature type="domain" description="Disease resistance R13L4/SHOC-2-like LRR" evidence="14">
    <location>
        <begin position="263"/>
        <end position="409"/>
    </location>
</feature>
<proteinExistence type="inferred from homology"/>
<comment type="subcellular location">
    <subcellularLocation>
        <location evidence="1">Cell membrane</location>
        <topology evidence="1">Single-pass type I membrane protein</topology>
    </subcellularLocation>
</comment>
<evidence type="ECO:0000256" key="4">
    <source>
        <dbReference type="ARBA" id="ARBA00022614"/>
    </source>
</evidence>
<dbReference type="Pfam" id="PF23598">
    <property type="entry name" value="LRR_14"/>
    <property type="match status" value="2"/>
</dbReference>
<dbReference type="GO" id="GO:0005886">
    <property type="term" value="C:plasma membrane"/>
    <property type="evidence" value="ECO:0007669"/>
    <property type="project" value="UniProtKB-SubCell"/>
</dbReference>
<keyword evidence="6 12" id="KW-0732">Signal</keyword>
<dbReference type="Pfam" id="PF00560">
    <property type="entry name" value="LRR_1"/>
    <property type="match status" value="4"/>
</dbReference>
<evidence type="ECO:0000256" key="11">
    <source>
        <dbReference type="ARBA" id="ARBA00023180"/>
    </source>
</evidence>
<dbReference type="FunFam" id="3.80.10.10:FF:000041">
    <property type="entry name" value="LRR receptor-like serine/threonine-protein kinase ERECTA"/>
    <property type="match status" value="1"/>
</dbReference>
<evidence type="ECO:0000256" key="10">
    <source>
        <dbReference type="ARBA" id="ARBA00023170"/>
    </source>
</evidence>
<dbReference type="SUPFAM" id="SSF52047">
    <property type="entry name" value="RNI-like"/>
    <property type="match status" value="2"/>
</dbReference>
<dbReference type="InterPro" id="IPR032675">
    <property type="entry name" value="LRR_dom_sf"/>
</dbReference>
<dbReference type="InterPro" id="IPR055414">
    <property type="entry name" value="LRR_R13L4/SHOC2-like"/>
</dbReference>
<feature type="signal peptide" evidence="12">
    <location>
        <begin position="1"/>
        <end position="26"/>
    </location>
</feature>
<keyword evidence="4" id="KW-0433">Leucine-rich repeat</keyword>
<evidence type="ECO:0000256" key="8">
    <source>
        <dbReference type="ARBA" id="ARBA00022989"/>
    </source>
</evidence>
<sequence>MDYSISTLVFLHLCCIASFTIRFGLCTKIVCIQSEREVLLKLKHHLKDPTNRLSSWNATSNSNCCQWAQIVCNNVTARVQELHLNTSPPTFRNYELNQHEFDKEAYLRSRFGGEINPCLVDLKHLIYLDLSGNDFGMPIPTFLTRMTSLTHLNLSHAGFKRNIPHQIGNLSNLVYLDLRYAVNGPIPSQIQNLSNLVYLDLRSDSLFVENVDWLSSMSKLEYLNLGGANLSRSFHWLHTLQSLPSLKHLGLSFCTLPPINQSSFLNFSSLLTLDMSSSSAHSPVISFVPKWIFGLTKLVSLQLSGNNIQGLIPDGIQNLTFLQNLDLSYNSFSSSLPNWLYSLHHLKFLNLQGNNLNGSISNALGNLTSLIELHLSGNHLEGTISTSFGNLCNLKEIGLSDVKLNQQVSEILEILAPCISRGLTRLIVKNSHLLGNLTDQFGVFENIVTLDLSYNSIGGALPRSFGKLSSLTHLDLSTNQFSGNPFESLVSFSNMSYIDISDNFFQAVVNEDDLANLTSLKSFLAPGNDFTFNVGPNWQPNFQLTILDMSWWQLGPNFPSWLRSQNELEYLNMCNTGIVDSIPTWFWESFSQGYSFVNLSHNHIHGELGVTLKNPISISTVDLSTNHICGRLPYLSNNVYRLDLSSNSFSNSMDDFLCKNYGKTMQLEFLNLASNNLSGEISNCWMNWPFLMDVNLQSNHFVGNLPPSIGSLTELQFLQIRNNSLSGIFPTILKENSRLVFLDLGENHLSGTIPKWVGENLLNMKILRLRSNKFSGHIPNEICNMSLLQVLDLAQNNLSGNIPSCFNHLNAMTLMNKRTNPYISTDISNNSLLYPRYSIGSVLLWLKGRGDEYRSILGLVTSIDLSKNKLLGEIPREITNLNGLNFLNLSYNQLIGHIPPSIGNMGSLQSIDLSGNQLFGEIPSTISNLSFSKHARFVS</sequence>
<dbReference type="SMART" id="SM00369">
    <property type="entry name" value="LRR_TYP"/>
    <property type="match status" value="12"/>
</dbReference>
<dbReference type="PANTHER" id="PTHR48063">
    <property type="entry name" value="LRR RECEPTOR-LIKE KINASE"/>
    <property type="match status" value="1"/>
</dbReference>
<dbReference type="Gene3D" id="3.80.10.10">
    <property type="entry name" value="Ribonuclease Inhibitor"/>
    <property type="match status" value="3"/>
</dbReference>
<evidence type="ECO:0000256" key="2">
    <source>
        <dbReference type="ARBA" id="ARBA00009592"/>
    </source>
</evidence>
<feature type="domain" description="Leucine-rich repeat-containing N-terminal plant-type" evidence="13">
    <location>
        <begin position="33"/>
        <end position="73"/>
    </location>
</feature>
<evidence type="ECO:0000256" key="7">
    <source>
        <dbReference type="ARBA" id="ARBA00022737"/>
    </source>
</evidence>
<reference evidence="15 16" key="1">
    <citation type="submission" date="2024-01" db="EMBL/GenBank/DDBJ databases">
        <title>The genomes of 5 underutilized Papilionoideae crops provide insights into root nodulation and disease resistanc.</title>
        <authorList>
            <person name="Jiang F."/>
        </authorList>
    </citation>
    <scope>NUCLEOTIDE SEQUENCE [LARGE SCALE GENOMIC DNA]</scope>
    <source>
        <strain evidence="15">DUOXIRENSHENG_FW03</strain>
        <tissue evidence="15">Leaves</tissue>
    </source>
</reference>
<evidence type="ECO:0000256" key="5">
    <source>
        <dbReference type="ARBA" id="ARBA00022692"/>
    </source>
</evidence>
<keyword evidence="3" id="KW-1003">Cell membrane</keyword>
<keyword evidence="10" id="KW-0675">Receptor</keyword>
<keyword evidence="9" id="KW-0472">Membrane</keyword>
<dbReference type="FunFam" id="3.80.10.10:FF:000383">
    <property type="entry name" value="Leucine-rich repeat receptor protein kinase EMS1"/>
    <property type="match status" value="1"/>
</dbReference>
<dbReference type="InterPro" id="IPR013210">
    <property type="entry name" value="LRR_N_plant-typ"/>
</dbReference>
<evidence type="ECO:0000256" key="12">
    <source>
        <dbReference type="SAM" id="SignalP"/>
    </source>
</evidence>
<accession>A0AAN9NWS7</accession>
<keyword evidence="11" id="KW-0325">Glycoprotein</keyword>
<feature type="domain" description="Disease resistance R13L4/SHOC-2-like LRR" evidence="14">
    <location>
        <begin position="121"/>
        <end position="254"/>
    </location>
</feature>
<gene>
    <name evidence="15" type="ORF">VNO78_32800</name>
</gene>
<evidence type="ECO:0000313" key="15">
    <source>
        <dbReference type="EMBL" id="KAK7380292.1"/>
    </source>
</evidence>
<dbReference type="Pfam" id="PF08263">
    <property type="entry name" value="LRRNT_2"/>
    <property type="match status" value="1"/>
</dbReference>
<dbReference type="InterPro" id="IPR003591">
    <property type="entry name" value="Leu-rich_rpt_typical-subtyp"/>
</dbReference>
<evidence type="ECO:0000259" key="13">
    <source>
        <dbReference type="Pfam" id="PF08263"/>
    </source>
</evidence>
<evidence type="ECO:0000256" key="9">
    <source>
        <dbReference type="ARBA" id="ARBA00023136"/>
    </source>
</evidence>
<comment type="similarity">
    <text evidence="2">Belongs to the RLP family.</text>
</comment>
<dbReference type="Proteomes" id="UP001386955">
    <property type="component" value="Unassembled WGS sequence"/>
</dbReference>
<name>A0AAN9NWS7_PSOTE</name>
<dbReference type="SUPFAM" id="SSF52058">
    <property type="entry name" value="L domain-like"/>
    <property type="match status" value="1"/>
</dbReference>
<dbReference type="InterPro" id="IPR001611">
    <property type="entry name" value="Leu-rich_rpt"/>
</dbReference>
<evidence type="ECO:0000259" key="14">
    <source>
        <dbReference type="Pfam" id="PF23598"/>
    </source>
</evidence>